<dbReference type="InterPro" id="IPR000524">
    <property type="entry name" value="Tscrpt_reg_HTH_GntR"/>
</dbReference>
<dbReference type="Proteomes" id="UP000031967">
    <property type="component" value="Unassembled WGS sequence"/>
</dbReference>
<evidence type="ECO:0000256" key="2">
    <source>
        <dbReference type="ARBA" id="ARBA00023125"/>
    </source>
</evidence>
<proteinExistence type="predicted"/>
<dbReference type="InterPro" id="IPR036388">
    <property type="entry name" value="WH-like_DNA-bd_sf"/>
</dbReference>
<dbReference type="Pfam" id="PF00392">
    <property type="entry name" value="GntR"/>
    <property type="match status" value="1"/>
</dbReference>
<dbReference type="InterPro" id="IPR011711">
    <property type="entry name" value="GntR_C"/>
</dbReference>
<dbReference type="Pfam" id="PF07729">
    <property type="entry name" value="FCD"/>
    <property type="match status" value="1"/>
</dbReference>
<dbReference type="SUPFAM" id="SSF48008">
    <property type="entry name" value="GntR ligand-binding domain-like"/>
    <property type="match status" value="1"/>
</dbReference>
<keyword evidence="6" id="KW-1185">Reference proteome</keyword>
<protein>
    <recommendedName>
        <fullName evidence="4">HTH gntR-type domain-containing protein</fullName>
    </recommendedName>
</protein>
<keyword evidence="1" id="KW-0805">Transcription regulation</keyword>
<dbReference type="SMART" id="SM00345">
    <property type="entry name" value="HTH_GNTR"/>
    <property type="match status" value="1"/>
</dbReference>
<reference evidence="5 6" key="1">
    <citation type="submission" date="2014-12" db="EMBL/GenBank/DDBJ databases">
        <title>Draft genome sequence of Paenibacillus kamchatkensis strain B-2647.</title>
        <authorList>
            <person name="Karlyshev A.V."/>
            <person name="Kudryashova E.B."/>
        </authorList>
    </citation>
    <scope>NUCLEOTIDE SEQUENCE [LARGE SCALE GENOMIC DNA]</scope>
    <source>
        <strain evidence="5 6">VKM B-2647</strain>
    </source>
</reference>
<organism evidence="5 6">
    <name type="scientific">Gordoniibacillus kamchatkensis</name>
    <dbReference type="NCBI Taxonomy" id="1590651"/>
    <lineage>
        <taxon>Bacteria</taxon>
        <taxon>Bacillati</taxon>
        <taxon>Bacillota</taxon>
        <taxon>Bacilli</taxon>
        <taxon>Bacillales</taxon>
        <taxon>Paenibacillaceae</taxon>
        <taxon>Gordoniibacillus</taxon>
    </lineage>
</organism>
<dbReference type="SUPFAM" id="SSF46785">
    <property type="entry name" value="Winged helix' DNA-binding domain"/>
    <property type="match status" value="1"/>
</dbReference>
<evidence type="ECO:0000256" key="3">
    <source>
        <dbReference type="ARBA" id="ARBA00023163"/>
    </source>
</evidence>
<dbReference type="CDD" id="cd07377">
    <property type="entry name" value="WHTH_GntR"/>
    <property type="match status" value="1"/>
</dbReference>
<sequence length="238" mass="26920">MKFETIKKVTVTEQIMERIAELIMSGELPSGQKLPNERSLAEQFGVTRGRIREALRALALVGLVTIKAGDGTYVTKREQPLPAETITYLFHNELHNLDEIYEARRLIESAIYLSAAKHINAEQIEHLKQMLDSLTVSASDPDFTPETFMQLLDQFDLYAGDNCGNGIYAKLMQTIVYLRRESNIKLLQVPGAVQNSVETRSIMLQALQEGDENKVKDALDLFFTRAKQFYNNILHGAE</sequence>
<name>A0ABR5AKF4_9BACL</name>
<dbReference type="PRINTS" id="PR00035">
    <property type="entry name" value="HTHGNTR"/>
</dbReference>
<keyword evidence="3" id="KW-0804">Transcription</keyword>
<dbReference type="PROSITE" id="PS50949">
    <property type="entry name" value="HTH_GNTR"/>
    <property type="match status" value="1"/>
</dbReference>
<dbReference type="Gene3D" id="1.20.120.530">
    <property type="entry name" value="GntR ligand-binding domain-like"/>
    <property type="match status" value="1"/>
</dbReference>
<dbReference type="RefSeq" id="WP_041046665.1">
    <property type="nucleotide sequence ID" value="NZ_JXAK01000008.1"/>
</dbReference>
<evidence type="ECO:0000259" key="4">
    <source>
        <dbReference type="PROSITE" id="PS50949"/>
    </source>
</evidence>
<dbReference type="PANTHER" id="PTHR43537">
    <property type="entry name" value="TRANSCRIPTIONAL REGULATOR, GNTR FAMILY"/>
    <property type="match status" value="1"/>
</dbReference>
<dbReference type="EMBL" id="JXAK01000008">
    <property type="protein sequence ID" value="KIL41484.1"/>
    <property type="molecule type" value="Genomic_DNA"/>
</dbReference>
<dbReference type="InterPro" id="IPR008920">
    <property type="entry name" value="TF_FadR/GntR_C"/>
</dbReference>
<evidence type="ECO:0000313" key="5">
    <source>
        <dbReference type="EMBL" id="KIL41484.1"/>
    </source>
</evidence>
<evidence type="ECO:0000313" key="6">
    <source>
        <dbReference type="Proteomes" id="UP000031967"/>
    </source>
</evidence>
<keyword evidence="2" id="KW-0238">DNA-binding</keyword>
<dbReference type="Gene3D" id="1.10.10.10">
    <property type="entry name" value="Winged helix-like DNA-binding domain superfamily/Winged helix DNA-binding domain"/>
    <property type="match status" value="1"/>
</dbReference>
<gene>
    <name evidence="5" type="ORF">SD70_06215</name>
</gene>
<dbReference type="SMART" id="SM00895">
    <property type="entry name" value="FCD"/>
    <property type="match status" value="1"/>
</dbReference>
<accession>A0ABR5AKF4</accession>
<dbReference type="InterPro" id="IPR036390">
    <property type="entry name" value="WH_DNA-bd_sf"/>
</dbReference>
<feature type="domain" description="HTH gntR-type" evidence="4">
    <location>
        <begin position="9"/>
        <end position="77"/>
    </location>
</feature>
<comment type="caution">
    <text evidence="5">The sequence shown here is derived from an EMBL/GenBank/DDBJ whole genome shotgun (WGS) entry which is preliminary data.</text>
</comment>
<dbReference type="PANTHER" id="PTHR43537:SF5">
    <property type="entry name" value="UXU OPERON TRANSCRIPTIONAL REGULATOR"/>
    <property type="match status" value="1"/>
</dbReference>
<evidence type="ECO:0000256" key="1">
    <source>
        <dbReference type="ARBA" id="ARBA00023015"/>
    </source>
</evidence>